<comment type="caution">
    <text evidence="1">The sequence shown here is derived from an EMBL/GenBank/DDBJ whole genome shotgun (WGS) entry which is preliminary data.</text>
</comment>
<evidence type="ECO:0000313" key="1">
    <source>
        <dbReference type="EMBL" id="KAG7171819.1"/>
    </source>
</evidence>
<name>A0A8J5N288_HOMAM</name>
<keyword evidence="2" id="KW-1185">Reference proteome</keyword>
<dbReference type="AlphaFoldDB" id="A0A8J5N288"/>
<sequence length="63" mass="6903">MILTELPSMTSVLYSPAASEEDLVHSAITSEGDDMTNSKVIYKAAQMIHKCIADFTKENPTNI</sequence>
<dbReference type="EMBL" id="JAHLQT010011632">
    <property type="protein sequence ID" value="KAG7171819.1"/>
    <property type="molecule type" value="Genomic_DNA"/>
</dbReference>
<dbReference type="Proteomes" id="UP000747542">
    <property type="component" value="Unassembled WGS sequence"/>
</dbReference>
<reference evidence="1" key="1">
    <citation type="journal article" date="2021" name="Sci. Adv.">
        <title>The American lobster genome reveals insights on longevity, neural, and immune adaptations.</title>
        <authorList>
            <person name="Polinski J.M."/>
            <person name="Zimin A.V."/>
            <person name="Clark K.F."/>
            <person name="Kohn A.B."/>
            <person name="Sadowski N."/>
            <person name="Timp W."/>
            <person name="Ptitsyn A."/>
            <person name="Khanna P."/>
            <person name="Romanova D.Y."/>
            <person name="Williams P."/>
            <person name="Greenwood S.J."/>
            <person name="Moroz L.L."/>
            <person name="Walt D.R."/>
            <person name="Bodnar A.G."/>
        </authorList>
    </citation>
    <scope>NUCLEOTIDE SEQUENCE</scope>
    <source>
        <strain evidence="1">GMGI-L3</strain>
    </source>
</reference>
<evidence type="ECO:0000313" key="2">
    <source>
        <dbReference type="Proteomes" id="UP000747542"/>
    </source>
</evidence>
<accession>A0A8J5N288</accession>
<proteinExistence type="predicted"/>
<organism evidence="1 2">
    <name type="scientific">Homarus americanus</name>
    <name type="common">American lobster</name>
    <dbReference type="NCBI Taxonomy" id="6706"/>
    <lineage>
        <taxon>Eukaryota</taxon>
        <taxon>Metazoa</taxon>
        <taxon>Ecdysozoa</taxon>
        <taxon>Arthropoda</taxon>
        <taxon>Crustacea</taxon>
        <taxon>Multicrustacea</taxon>
        <taxon>Malacostraca</taxon>
        <taxon>Eumalacostraca</taxon>
        <taxon>Eucarida</taxon>
        <taxon>Decapoda</taxon>
        <taxon>Pleocyemata</taxon>
        <taxon>Astacidea</taxon>
        <taxon>Nephropoidea</taxon>
        <taxon>Nephropidae</taxon>
        <taxon>Homarus</taxon>
    </lineage>
</organism>
<gene>
    <name evidence="1" type="ORF">Hamer_G000739</name>
</gene>
<protein>
    <submittedName>
        <fullName evidence="1">Uncharacterized protein</fullName>
    </submittedName>
</protein>